<comment type="similarity">
    <text evidence="1">Belongs to the glycosyl hydrolase 29 family.</text>
</comment>
<dbReference type="InterPro" id="IPR008965">
    <property type="entry name" value="CBM2/CBM3_carb-bd_dom_sf"/>
</dbReference>
<name>A0A3A1UYG5_9BACL</name>
<dbReference type="PROSITE" id="PS00018">
    <property type="entry name" value="EF_HAND_1"/>
    <property type="match status" value="1"/>
</dbReference>
<dbReference type="Gene3D" id="1.20.1270.90">
    <property type="entry name" value="AF1782-like"/>
    <property type="match status" value="1"/>
</dbReference>
<dbReference type="InterPro" id="IPR016134">
    <property type="entry name" value="Dockerin_dom"/>
</dbReference>
<dbReference type="Pfam" id="PF01120">
    <property type="entry name" value="Alpha_L_fucos"/>
    <property type="match status" value="1"/>
</dbReference>
<dbReference type="SUPFAM" id="SSF49384">
    <property type="entry name" value="Carbohydrate-binding domain"/>
    <property type="match status" value="1"/>
</dbReference>
<reference evidence="8 9" key="1">
    <citation type="submission" date="2018-09" db="EMBL/GenBank/DDBJ databases">
        <title>Paenibacillus aracenensis nov. sp. isolated from a cave in southern Spain.</title>
        <authorList>
            <person name="Jurado V."/>
            <person name="Gutierrez-Patricio S."/>
            <person name="Gonzalez-Pimentel J.L."/>
            <person name="Miller A.Z."/>
            <person name="Laiz L."/>
            <person name="Saiz-Jimenez C."/>
        </authorList>
    </citation>
    <scope>NUCLEOTIDE SEQUENCE [LARGE SCALE GENOMIC DNA]</scope>
    <source>
        <strain evidence="8 9">DSM 22867</strain>
    </source>
</reference>
<dbReference type="CDD" id="cd14256">
    <property type="entry name" value="Dockerin_I"/>
    <property type="match status" value="1"/>
</dbReference>
<organism evidence="8 9">
    <name type="scientific">Paenibacillus nanensis</name>
    <dbReference type="NCBI Taxonomy" id="393251"/>
    <lineage>
        <taxon>Bacteria</taxon>
        <taxon>Bacillati</taxon>
        <taxon>Bacillota</taxon>
        <taxon>Bacilli</taxon>
        <taxon>Bacillales</taxon>
        <taxon>Paenibacillaceae</taxon>
        <taxon>Paenibacillus</taxon>
    </lineage>
</organism>
<dbReference type="PANTHER" id="PTHR10030">
    <property type="entry name" value="ALPHA-L-FUCOSIDASE"/>
    <property type="match status" value="1"/>
</dbReference>
<dbReference type="InterPro" id="IPR008979">
    <property type="entry name" value="Galactose-bd-like_sf"/>
</dbReference>
<dbReference type="GO" id="GO:0004560">
    <property type="term" value="F:alpha-L-fucosidase activity"/>
    <property type="evidence" value="ECO:0007669"/>
    <property type="project" value="InterPro"/>
</dbReference>
<evidence type="ECO:0000313" key="9">
    <source>
        <dbReference type="Proteomes" id="UP000266482"/>
    </source>
</evidence>
<dbReference type="GO" id="GO:0016139">
    <property type="term" value="P:glycoside catabolic process"/>
    <property type="evidence" value="ECO:0007669"/>
    <property type="project" value="TreeGrafter"/>
</dbReference>
<protein>
    <recommendedName>
        <fullName evidence="2">alpha-L-fucosidase</fullName>
        <ecNumber evidence="2">3.2.1.51</ecNumber>
    </recommendedName>
</protein>
<dbReference type="InterPro" id="IPR018247">
    <property type="entry name" value="EF_Hand_1_Ca_BS"/>
</dbReference>
<dbReference type="OrthoDB" id="107551at2"/>
<dbReference type="GO" id="GO:0000272">
    <property type="term" value="P:polysaccharide catabolic process"/>
    <property type="evidence" value="ECO:0007669"/>
    <property type="project" value="InterPro"/>
</dbReference>
<dbReference type="Proteomes" id="UP000266482">
    <property type="component" value="Unassembled WGS sequence"/>
</dbReference>
<dbReference type="PROSITE" id="PS51766">
    <property type="entry name" value="DOCKERIN"/>
    <property type="match status" value="1"/>
</dbReference>
<evidence type="ECO:0000313" key="8">
    <source>
        <dbReference type="EMBL" id="RIX52501.1"/>
    </source>
</evidence>
<dbReference type="Gene3D" id="2.60.120.260">
    <property type="entry name" value="Galactose-binding domain-like"/>
    <property type="match status" value="1"/>
</dbReference>
<dbReference type="Pfam" id="PF00754">
    <property type="entry name" value="F5_F8_type_C"/>
    <property type="match status" value="1"/>
</dbReference>
<evidence type="ECO:0000256" key="4">
    <source>
        <dbReference type="ARBA" id="ARBA00022801"/>
    </source>
</evidence>
<keyword evidence="3" id="KW-0732">Signal</keyword>
<dbReference type="EMBL" id="QXQA01000007">
    <property type="protein sequence ID" value="RIX52501.1"/>
    <property type="molecule type" value="Genomic_DNA"/>
</dbReference>
<dbReference type="GO" id="GO:0006004">
    <property type="term" value="P:fucose metabolic process"/>
    <property type="evidence" value="ECO:0007669"/>
    <property type="project" value="TreeGrafter"/>
</dbReference>
<dbReference type="Gene3D" id="1.10.1330.10">
    <property type="entry name" value="Dockerin domain"/>
    <property type="match status" value="1"/>
</dbReference>
<dbReference type="SUPFAM" id="SSF49785">
    <property type="entry name" value="Galactose-binding domain-like"/>
    <property type="match status" value="1"/>
</dbReference>
<dbReference type="InterPro" id="IPR057739">
    <property type="entry name" value="Glyco_hydro_29_N"/>
</dbReference>
<feature type="domain" description="Dockerin" evidence="7">
    <location>
        <begin position="746"/>
        <end position="809"/>
    </location>
</feature>
<evidence type="ECO:0000256" key="6">
    <source>
        <dbReference type="SAM" id="MobiDB-lite"/>
    </source>
</evidence>
<dbReference type="Pfam" id="PF00404">
    <property type="entry name" value="Dockerin_1"/>
    <property type="match status" value="1"/>
</dbReference>
<gene>
    <name evidence="8" type="ORF">D3P08_12995</name>
</gene>
<evidence type="ECO:0000256" key="1">
    <source>
        <dbReference type="ARBA" id="ARBA00007951"/>
    </source>
</evidence>
<comment type="caution">
    <text evidence="8">The sequence shown here is derived from an EMBL/GenBank/DDBJ whole genome shotgun (WGS) entry which is preliminary data.</text>
</comment>
<sequence>MLGLIGGPCVLPEGLEPGNRIAISANECPAALAAKASMVRPEPRQVAWQQYEQTAFLHYGINTYYDVEWGNFNEDPNRFQPTELDTDQWARTLKESGFKLAILTVKHHDGFLLYPSRYTDFDVASSSWRNGSGDVLREFVDSMRKYGIKVGVYLSPADHREYTKGTFGNGSPRVMRTIPTLVEGDDRAGDTSLPAFQLPATDYGAIMLNELYEVLTQYGPIDEVWFDGSQGNIPGNRAEAYDWDSYYSLIRELAPNAVIAVQGQDVRWVGNESGRARENEWSVLGAKMNANGIQSYYPSYQSSDLGSRAALASAAANGMNYLTWWPAEVDVSIRPGWFYHANQSPKSVAQLRDIYYQSIARNSVLLLNIPPDTRGKLPDADVARLKEWHQQMKREFAVNHAENAVVAGENGAPGADPSQVKDGSYDTSWSSASNQPSSLTFKLESAVTVDKVMLQEDIRHGQQVESFAVDVRRANGDWEQIAASGVIGYKRVVLLPQPVTGEEFRVRMISSRGPVYLAEVGLYQTGAQLADKTQLDSLLVEARMLHDNAAAGTEIGQYPAPAKQSFAAAILAASGVAKNASSTQQQVNDAAAALQSAIDAFKASVISVTELAVYLSGPETVQKGAAFTIRVGLNHVSEPVYAEDITVHYDPSAMEFVDAQSLVSGVELLESKTIEPGNLRIIMASAGQANGVTEKTDLLALRFSAKADSAAERSTIEAAELLTANETGVETSAAPAALSIEISEAGPAVPGDVNNDGKVSIGDLGMAAAHYGKSKQSSPDWEQVKLADVNGDEIIDISDIAELAQKLLG</sequence>
<evidence type="ECO:0000259" key="7">
    <source>
        <dbReference type="PROSITE" id="PS51766"/>
    </source>
</evidence>
<dbReference type="CDD" id="cd08547">
    <property type="entry name" value="Type_II_cohesin"/>
    <property type="match status" value="1"/>
</dbReference>
<dbReference type="InterPro" id="IPR002105">
    <property type="entry name" value="Dockerin_1_rpt"/>
</dbReference>
<accession>A0A3A1UYG5</accession>
<dbReference type="PANTHER" id="PTHR10030:SF37">
    <property type="entry name" value="ALPHA-L-FUCOSIDASE-RELATED"/>
    <property type="match status" value="1"/>
</dbReference>
<dbReference type="InterPro" id="IPR036439">
    <property type="entry name" value="Dockerin_dom_sf"/>
</dbReference>
<dbReference type="InterPro" id="IPR000421">
    <property type="entry name" value="FA58C"/>
</dbReference>
<dbReference type="InterPro" id="IPR002102">
    <property type="entry name" value="Cohesin_dom"/>
</dbReference>
<proteinExistence type="inferred from homology"/>
<dbReference type="EC" id="3.2.1.51" evidence="2"/>
<keyword evidence="4" id="KW-0378">Hydrolase</keyword>
<feature type="region of interest" description="Disordered" evidence="6">
    <location>
        <begin position="408"/>
        <end position="431"/>
    </location>
</feature>
<evidence type="ECO:0000256" key="3">
    <source>
        <dbReference type="ARBA" id="ARBA00022729"/>
    </source>
</evidence>
<dbReference type="InterPro" id="IPR000933">
    <property type="entry name" value="Glyco_hydro_29"/>
</dbReference>
<dbReference type="GO" id="GO:0005764">
    <property type="term" value="C:lysosome"/>
    <property type="evidence" value="ECO:0007669"/>
    <property type="project" value="TreeGrafter"/>
</dbReference>
<dbReference type="Gene3D" id="2.60.40.680">
    <property type="match status" value="1"/>
</dbReference>
<dbReference type="Gene3D" id="3.20.20.80">
    <property type="entry name" value="Glycosidases"/>
    <property type="match status" value="1"/>
</dbReference>
<dbReference type="GO" id="GO:0030246">
    <property type="term" value="F:carbohydrate binding"/>
    <property type="evidence" value="ECO:0007669"/>
    <property type="project" value="InterPro"/>
</dbReference>
<keyword evidence="5" id="KW-0326">Glycosidase</keyword>
<dbReference type="SUPFAM" id="SSF63446">
    <property type="entry name" value="Type I dockerin domain"/>
    <property type="match status" value="1"/>
</dbReference>
<dbReference type="SMART" id="SM00812">
    <property type="entry name" value="Alpha_L_fucos"/>
    <property type="match status" value="1"/>
</dbReference>
<dbReference type="Pfam" id="PF00963">
    <property type="entry name" value="Cohesin"/>
    <property type="match status" value="1"/>
</dbReference>
<dbReference type="SUPFAM" id="SSF51445">
    <property type="entry name" value="(Trans)glycosidases"/>
    <property type="match status" value="1"/>
</dbReference>
<evidence type="ECO:0000256" key="2">
    <source>
        <dbReference type="ARBA" id="ARBA00012662"/>
    </source>
</evidence>
<dbReference type="InterPro" id="IPR017853">
    <property type="entry name" value="GH"/>
</dbReference>
<keyword evidence="9" id="KW-1185">Reference proteome</keyword>
<evidence type="ECO:0000256" key="5">
    <source>
        <dbReference type="ARBA" id="ARBA00023295"/>
    </source>
</evidence>
<dbReference type="AlphaFoldDB" id="A0A3A1UYG5"/>